<keyword evidence="1" id="KW-0472">Membrane</keyword>
<evidence type="ECO:0000256" key="1">
    <source>
        <dbReference type="SAM" id="Phobius"/>
    </source>
</evidence>
<protein>
    <submittedName>
        <fullName evidence="2">Uncharacterized protein</fullName>
    </submittedName>
</protein>
<proteinExistence type="predicted"/>
<feature type="transmembrane region" description="Helical" evidence="1">
    <location>
        <begin position="41"/>
        <end position="59"/>
    </location>
</feature>
<name>A0A6I4IJ11_9FLAO</name>
<evidence type="ECO:0000313" key="3">
    <source>
        <dbReference type="Proteomes" id="UP000431264"/>
    </source>
</evidence>
<dbReference type="AlphaFoldDB" id="A0A6I4IJ11"/>
<dbReference type="RefSeq" id="WP_140997965.1">
    <property type="nucleotide sequence ID" value="NZ_VDCZ01000007.1"/>
</dbReference>
<keyword evidence="1" id="KW-1133">Transmembrane helix</keyword>
<sequence length="131" mass="15424">MKFNKALYLQYILFLIIIYLANRLVIAVFQWEPDFEKTQYSLHQIFAFLSISSAILLLVHDFVKNKNEAILGYVFLVTLTIKVIACYVFIAPVLQNEPVNTFEKGYFFILFVLFLCIDVYFTARLLNKNNY</sequence>
<feature type="transmembrane region" description="Helical" evidence="1">
    <location>
        <begin position="7"/>
        <end position="29"/>
    </location>
</feature>
<dbReference type="Proteomes" id="UP000431264">
    <property type="component" value="Unassembled WGS sequence"/>
</dbReference>
<dbReference type="EMBL" id="WQLW01000007">
    <property type="protein sequence ID" value="MVO09584.1"/>
    <property type="molecule type" value="Genomic_DNA"/>
</dbReference>
<comment type="caution">
    <text evidence="2">The sequence shown here is derived from an EMBL/GenBank/DDBJ whole genome shotgun (WGS) entry which is preliminary data.</text>
</comment>
<feature type="transmembrane region" description="Helical" evidence="1">
    <location>
        <begin position="71"/>
        <end position="94"/>
    </location>
</feature>
<accession>A0A6I4IJ11</accession>
<dbReference type="OrthoDB" id="1356182at2"/>
<organism evidence="2 3">
    <name type="scientific">Flavobacterium profundi</name>
    <dbReference type="NCBI Taxonomy" id="1774945"/>
    <lineage>
        <taxon>Bacteria</taxon>
        <taxon>Pseudomonadati</taxon>
        <taxon>Bacteroidota</taxon>
        <taxon>Flavobacteriia</taxon>
        <taxon>Flavobacteriales</taxon>
        <taxon>Flavobacteriaceae</taxon>
        <taxon>Flavobacterium</taxon>
    </lineage>
</organism>
<keyword evidence="3" id="KW-1185">Reference proteome</keyword>
<feature type="transmembrane region" description="Helical" evidence="1">
    <location>
        <begin position="106"/>
        <end position="126"/>
    </location>
</feature>
<reference evidence="3" key="1">
    <citation type="submission" date="2019-05" db="EMBL/GenBank/DDBJ databases">
        <title>Flavobacterium profundi sp. nov., isolated from a deep-sea seamount.</title>
        <authorList>
            <person name="Zhang D.-C."/>
        </authorList>
    </citation>
    <scope>NUCLEOTIDE SEQUENCE [LARGE SCALE GENOMIC DNA]</scope>
    <source>
        <strain evidence="3">TP390</strain>
    </source>
</reference>
<keyword evidence="1" id="KW-0812">Transmembrane</keyword>
<gene>
    <name evidence="2" type="ORF">GOQ30_10475</name>
</gene>
<evidence type="ECO:0000313" key="2">
    <source>
        <dbReference type="EMBL" id="MVO09584.1"/>
    </source>
</evidence>